<evidence type="ECO:0000259" key="2">
    <source>
        <dbReference type="Pfam" id="PF00668"/>
    </source>
</evidence>
<feature type="region of interest" description="Disordered" evidence="1">
    <location>
        <begin position="171"/>
        <end position="196"/>
    </location>
</feature>
<reference evidence="4" key="1">
    <citation type="submission" date="2023-07" db="EMBL/GenBank/DDBJ databases">
        <title>Whole genome shotgun sequence of Streptomyces nojiriensis NBRC 13794.</title>
        <authorList>
            <person name="Komaki H."/>
            <person name="Tamura T."/>
        </authorList>
    </citation>
    <scope>NUCLEOTIDE SEQUENCE [LARGE SCALE GENOMIC DNA]</scope>
    <source>
        <strain evidence="4">NBRC 13794</strain>
    </source>
</reference>
<feature type="region of interest" description="Disordered" evidence="1">
    <location>
        <begin position="36"/>
        <end position="60"/>
    </location>
</feature>
<accession>A0ABQ3SHG2</accession>
<dbReference type="InterPro" id="IPR001242">
    <property type="entry name" value="Condensation_dom"/>
</dbReference>
<name>A0ABQ3SHG2_9ACTN</name>
<dbReference type="Proteomes" id="UP000613974">
    <property type="component" value="Unassembled WGS sequence"/>
</dbReference>
<protein>
    <recommendedName>
        <fullName evidence="2">Condensation domain-containing protein</fullName>
    </recommendedName>
</protein>
<proteinExistence type="predicted"/>
<evidence type="ECO:0000313" key="4">
    <source>
        <dbReference type="Proteomes" id="UP000613974"/>
    </source>
</evidence>
<dbReference type="Gene3D" id="3.30.559.30">
    <property type="entry name" value="Nonribosomal peptide synthetase, condensation domain"/>
    <property type="match status" value="1"/>
</dbReference>
<dbReference type="SUPFAM" id="SSF52777">
    <property type="entry name" value="CoA-dependent acyltransferases"/>
    <property type="match status" value="1"/>
</dbReference>
<evidence type="ECO:0000256" key="1">
    <source>
        <dbReference type="SAM" id="MobiDB-lite"/>
    </source>
</evidence>
<evidence type="ECO:0000313" key="3">
    <source>
        <dbReference type="EMBL" id="GHI67587.1"/>
    </source>
</evidence>
<dbReference type="GeneID" id="95593928"/>
<dbReference type="EMBL" id="BNEC01000003">
    <property type="protein sequence ID" value="GHI67587.1"/>
    <property type="molecule type" value="Genomic_DNA"/>
</dbReference>
<comment type="caution">
    <text evidence="3">The sequence shown here is derived from an EMBL/GenBank/DDBJ whole genome shotgun (WGS) entry which is preliminary data.</text>
</comment>
<sequence length="196" mass="20514">MDPEPLAEAVRTTVAGTETLCVRFAEVDGVVRRIPAGPPPLRMETADVSGHPDPDAESDRLMRAEPARPTDLATGDVCRHGTRWSALVMAAAAAHLHRAGATEDVVLGLPVTGRTTPDARRTPGMFSKVLPLRLTVAADTTVAELLRGTSAGIKEALRLFPVWRELDARGPAGPADAPVGREQGPPAAVGAGILTE</sequence>
<organism evidence="3 4">
    <name type="scientific">Streptomyces nojiriensis</name>
    <dbReference type="NCBI Taxonomy" id="66374"/>
    <lineage>
        <taxon>Bacteria</taxon>
        <taxon>Bacillati</taxon>
        <taxon>Actinomycetota</taxon>
        <taxon>Actinomycetes</taxon>
        <taxon>Kitasatosporales</taxon>
        <taxon>Streptomycetaceae</taxon>
        <taxon>Streptomyces</taxon>
    </lineage>
</organism>
<feature type="domain" description="Condensation" evidence="2">
    <location>
        <begin position="80"/>
        <end position="156"/>
    </location>
</feature>
<dbReference type="RefSeq" id="WP_189741775.1">
    <property type="nucleotide sequence ID" value="NZ_BMRL01000010.1"/>
</dbReference>
<dbReference type="Pfam" id="PF00668">
    <property type="entry name" value="Condensation"/>
    <property type="match status" value="1"/>
</dbReference>
<keyword evidence="4" id="KW-1185">Reference proteome</keyword>
<feature type="compositionally biased region" description="Basic and acidic residues" evidence="1">
    <location>
        <begin position="50"/>
        <end position="60"/>
    </location>
</feature>
<feature type="compositionally biased region" description="Low complexity" evidence="1">
    <location>
        <begin position="171"/>
        <end position="181"/>
    </location>
</feature>
<gene>
    <name evidence="3" type="ORF">Snoj_15050</name>
</gene>